<reference evidence="2" key="1">
    <citation type="submission" date="2025-08" db="UniProtKB">
        <authorList>
            <consortium name="Ensembl"/>
        </authorList>
    </citation>
    <scope>IDENTIFICATION</scope>
</reference>
<sequence>MSDLRVPNSASGQGPGGRRRSWAELLAGRLKRQKYNPERAQKLKDSAVRLLRRHQDLNALLLEVEGPPCKKLSLSKLIDCDSSEAYANHSSSFIEEAVFPVRVCSVFTGTQYVLPSFLLSRIMENTGKFEIANLALQCSRQCSVDQDGGNRIPGFSLEFCQASH</sequence>
<evidence type="ECO:0000256" key="1">
    <source>
        <dbReference type="SAM" id="MobiDB-lite"/>
    </source>
</evidence>
<evidence type="ECO:0008006" key="4">
    <source>
        <dbReference type="Google" id="ProtNLM"/>
    </source>
</evidence>
<evidence type="ECO:0000313" key="3">
    <source>
        <dbReference type="Proteomes" id="UP000694416"/>
    </source>
</evidence>
<protein>
    <recommendedName>
        <fullName evidence="4">FANCA</fullName>
    </recommendedName>
</protein>
<dbReference type="PANTHER" id="PTHR12047">
    <property type="entry name" value="FANCONI ANEMIA GROUP A PROTEIN"/>
    <property type="match status" value="1"/>
</dbReference>
<dbReference type="GO" id="GO:0045589">
    <property type="term" value="P:regulation of regulatory T cell differentiation"/>
    <property type="evidence" value="ECO:0007669"/>
    <property type="project" value="TreeGrafter"/>
</dbReference>
<dbReference type="GO" id="GO:0043240">
    <property type="term" value="C:Fanconi anaemia nuclear complex"/>
    <property type="evidence" value="ECO:0007669"/>
    <property type="project" value="InterPro"/>
</dbReference>
<dbReference type="AlphaFoldDB" id="A0A8C9LPY2"/>
<dbReference type="InterPro" id="IPR003516">
    <property type="entry name" value="FANCA"/>
</dbReference>
<dbReference type="PANTHER" id="PTHR12047:SF2">
    <property type="entry name" value="FANCONI ANEMIA GROUP A PROTEIN"/>
    <property type="match status" value="1"/>
</dbReference>
<organism evidence="2 3">
    <name type="scientific">Piliocolobus tephrosceles</name>
    <name type="common">Ugandan red Colobus</name>
    <dbReference type="NCBI Taxonomy" id="591936"/>
    <lineage>
        <taxon>Eukaryota</taxon>
        <taxon>Metazoa</taxon>
        <taxon>Chordata</taxon>
        <taxon>Craniata</taxon>
        <taxon>Vertebrata</taxon>
        <taxon>Euteleostomi</taxon>
        <taxon>Mammalia</taxon>
        <taxon>Eutheria</taxon>
        <taxon>Euarchontoglires</taxon>
        <taxon>Primates</taxon>
        <taxon>Haplorrhini</taxon>
        <taxon>Catarrhini</taxon>
        <taxon>Cercopithecidae</taxon>
        <taxon>Colobinae</taxon>
        <taxon>Piliocolobus</taxon>
    </lineage>
</organism>
<feature type="region of interest" description="Disordered" evidence="1">
    <location>
        <begin position="1"/>
        <end position="20"/>
    </location>
</feature>
<accession>A0A8C9LPY2</accession>
<reference evidence="2" key="2">
    <citation type="submission" date="2025-09" db="UniProtKB">
        <authorList>
            <consortium name="Ensembl"/>
        </authorList>
    </citation>
    <scope>IDENTIFICATION</scope>
</reference>
<keyword evidence="3" id="KW-1185">Reference proteome</keyword>
<dbReference type="Proteomes" id="UP000694416">
    <property type="component" value="Unplaced"/>
</dbReference>
<dbReference type="Ensembl" id="ENSPTET00000028922.1">
    <property type="protein sequence ID" value="ENSPTEP00000019856.1"/>
    <property type="gene ID" value="ENSPTEG00000021153.1"/>
</dbReference>
<evidence type="ECO:0000313" key="2">
    <source>
        <dbReference type="Ensembl" id="ENSPTEP00000019856.1"/>
    </source>
</evidence>
<proteinExistence type="predicted"/>
<name>A0A8C9LPY2_9PRIM</name>
<dbReference type="GO" id="GO:0036297">
    <property type="term" value="P:interstrand cross-link repair"/>
    <property type="evidence" value="ECO:0007669"/>
    <property type="project" value="InterPro"/>
</dbReference>